<evidence type="ECO:0000259" key="3">
    <source>
        <dbReference type="Pfam" id="PF00501"/>
    </source>
</evidence>
<accession>A0ABT9MCC0</accession>
<dbReference type="InterPro" id="IPR000873">
    <property type="entry name" value="AMP-dep_synth/lig_dom"/>
</dbReference>
<dbReference type="Gene3D" id="2.30.38.10">
    <property type="entry name" value="Luciferase, Domain 3"/>
    <property type="match status" value="1"/>
</dbReference>
<dbReference type="Pfam" id="PF13193">
    <property type="entry name" value="AMP-binding_C"/>
    <property type="match status" value="1"/>
</dbReference>
<proteinExistence type="inferred from homology"/>
<sequence>MTPDTDFTPWPEVLARTYREAGYWQGETFPAWLAGLAGRYGDRAALRAGDLTVTYRDLHARAGRQAAHFAAHGLRAGDRVVVQLPSVPEFFDVLFGLMHLGARPILALPAHRAGEIAFFCAHADAAAYVTVDRHAGFDHRGLAREVRAAAPALRQVFVLGDAQEFTPLTPPAGLPPVPATPGEAGGVALYQLSGGSTGTPKLIPRTHDDYLYSVRASAELCGLGGDTVYLAALPLAHNFSLTSPGTLGVLHAGGRVVLAPQPTPDVTFPLVRHEGVTLTALVPALLQVWLHVARRDASALASLTRVQVGGAPLSPDVARAVPDVLGAEVQQVFGMAEGLVTYVRPGTAPALACTTQGHPISPHDEVRVVDDEDRDVPDGQPGHLLTRGPYTIRGYFRAPDHNARAFTPDGYYRTGDIVTRLPGGALRVTGRHKDQINRGGEKIAAEEVEHALLRHPQVAAAALVGLPDPWLGERSCACVQLHPDPAGPPARAVARDLAAHLRRLGLAAFKVPDRFLILPDLPRTAVGKVDKPALRRCAQAAPDLIPAAPRS</sequence>
<dbReference type="SUPFAM" id="SSF56801">
    <property type="entry name" value="Acetyl-CoA synthetase-like"/>
    <property type="match status" value="1"/>
</dbReference>
<dbReference type="Gene3D" id="3.30.300.30">
    <property type="match status" value="1"/>
</dbReference>
<dbReference type="EC" id="6.2.1.71" evidence="5"/>
<name>A0ABT9MCC0_9DEIO</name>
<dbReference type="InterPro" id="IPR020845">
    <property type="entry name" value="AMP-binding_CS"/>
</dbReference>
<dbReference type="RefSeq" id="WP_307465500.1">
    <property type="nucleotide sequence ID" value="NZ_JAURUR010000003.1"/>
</dbReference>
<dbReference type="PANTHER" id="PTHR43201">
    <property type="entry name" value="ACYL-COA SYNTHETASE"/>
    <property type="match status" value="1"/>
</dbReference>
<dbReference type="InterPro" id="IPR025110">
    <property type="entry name" value="AMP-bd_C"/>
</dbReference>
<evidence type="ECO:0000256" key="1">
    <source>
        <dbReference type="ARBA" id="ARBA00006432"/>
    </source>
</evidence>
<protein>
    <submittedName>
        <fullName evidence="5">2,3-dihydroxybenzoate-AMP ligase</fullName>
        <ecNumber evidence="5">6.2.1.71</ecNumber>
    </submittedName>
</protein>
<dbReference type="PANTHER" id="PTHR43201:SF5">
    <property type="entry name" value="MEDIUM-CHAIN ACYL-COA LIGASE ACSF2, MITOCHONDRIAL"/>
    <property type="match status" value="1"/>
</dbReference>
<evidence type="ECO:0000259" key="4">
    <source>
        <dbReference type="Pfam" id="PF13193"/>
    </source>
</evidence>
<dbReference type="Gene3D" id="3.40.50.980">
    <property type="match status" value="2"/>
</dbReference>
<comment type="caution">
    <text evidence="5">The sequence shown here is derived from an EMBL/GenBank/DDBJ whole genome shotgun (WGS) entry which is preliminary data.</text>
</comment>
<dbReference type="InterPro" id="IPR045851">
    <property type="entry name" value="AMP-bd_C_sf"/>
</dbReference>
<evidence type="ECO:0000256" key="2">
    <source>
        <dbReference type="ARBA" id="ARBA00022598"/>
    </source>
</evidence>
<keyword evidence="2 5" id="KW-0436">Ligase</keyword>
<feature type="domain" description="AMP-dependent synthetase/ligase" evidence="3">
    <location>
        <begin position="37"/>
        <end position="396"/>
    </location>
</feature>
<evidence type="ECO:0000313" key="6">
    <source>
        <dbReference type="Proteomes" id="UP001232163"/>
    </source>
</evidence>
<dbReference type="GO" id="GO:0008668">
    <property type="term" value="F:2,3-dihydroxybenzoate--[aryl-carrier protein] ligase"/>
    <property type="evidence" value="ECO:0007669"/>
    <property type="project" value="UniProtKB-EC"/>
</dbReference>
<keyword evidence="6" id="KW-1185">Reference proteome</keyword>
<evidence type="ECO:0000313" key="5">
    <source>
        <dbReference type="EMBL" id="MDP9764139.1"/>
    </source>
</evidence>
<organism evidence="5 6">
    <name type="scientific">Deinococcus enclensis</name>
    <dbReference type="NCBI Taxonomy" id="1049582"/>
    <lineage>
        <taxon>Bacteria</taxon>
        <taxon>Thermotogati</taxon>
        <taxon>Deinococcota</taxon>
        <taxon>Deinococci</taxon>
        <taxon>Deinococcales</taxon>
        <taxon>Deinococcaceae</taxon>
        <taxon>Deinococcus</taxon>
    </lineage>
</organism>
<feature type="domain" description="AMP-binding enzyme C-terminal" evidence="4">
    <location>
        <begin position="447"/>
        <end position="528"/>
    </location>
</feature>
<comment type="similarity">
    <text evidence="1">Belongs to the ATP-dependent AMP-binding enzyme family.</text>
</comment>
<dbReference type="Pfam" id="PF00501">
    <property type="entry name" value="AMP-binding"/>
    <property type="match status" value="1"/>
</dbReference>
<gene>
    <name evidence="5" type="ORF">QO006_001564</name>
</gene>
<dbReference type="PROSITE" id="PS00455">
    <property type="entry name" value="AMP_BINDING"/>
    <property type="match status" value="1"/>
</dbReference>
<dbReference type="Proteomes" id="UP001232163">
    <property type="component" value="Unassembled WGS sequence"/>
</dbReference>
<reference evidence="5 6" key="1">
    <citation type="submission" date="2023-07" db="EMBL/GenBank/DDBJ databases">
        <title>Genomic Encyclopedia of Type Strains, Phase IV (KMG-IV): sequencing the most valuable type-strain genomes for metagenomic binning, comparative biology and taxonomic classification.</title>
        <authorList>
            <person name="Goeker M."/>
        </authorList>
    </citation>
    <scope>NUCLEOTIDE SEQUENCE [LARGE SCALE GENOMIC DNA]</scope>
    <source>
        <strain evidence="5 6">NIO-1023</strain>
    </source>
</reference>
<dbReference type="EMBL" id="JAURUR010000003">
    <property type="protein sequence ID" value="MDP9764139.1"/>
    <property type="molecule type" value="Genomic_DNA"/>
</dbReference>